<evidence type="ECO:0000313" key="3">
    <source>
        <dbReference type="EMBL" id="SPQ96435.1"/>
    </source>
</evidence>
<dbReference type="GO" id="GO:0005634">
    <property type="term" value="C:nucleus"/>
    <property type="evidence" value="ECO:0007669"/>
    <property type="project" value="TreeGrafter"/>
</dbReference>
<evidence type="ECO:0000256" key="1">
    <source>
        <dbReference type="ARBA" id="ARBA00006781"/>
    </source>
</evidence>
<dbReference type="PANTHER" id="PTHR13261:SF0">
    <property type="entry name" value="BRCA2 AND CDKN1A-INTERACTING PROTEIN"/>
    <property type="match status" value="1"/>
</dbReference>
<geneLocation type="mitochondrion" evidence="3"/>
<evidence type="ECO:0000313" key="4">
    <source>
        <dbReference type="Proteomes" id="UP000290189"/>
    </source>
</evidence>
<dbReference type="EMBL" id="OVEO01000005">
    <property type="protein sequence ID" value="SPQ96435.1"/>
    <property type="molecule type" value="Genomic_DNA"/>
</dbReference>
<organism evidence="3 4">
    <name type="scientific">Plasmodiophora brassicae</name>
    <name type="common">Clubroot disease agent</name>
    <dbReference type="NCBI Taxonomy" id="37360"/>
    <lineage>
        <taxon>Eukaryota</taxon>
        <taxon>Sar</taxon>
        <taxon>Rhizaria</taxon>
        <taxon>Endomyxa</taxon>
        <taxon>Phytomyxea</taxon>
        <taxon>Plasmodiophorida</taxon>
        <taxon>Plasmodiophoridae</taxon>
        <taxon>Plasmodiophora</taxon>
    </lineage>
</organism>
<dbReference type="Proteomes" id="UP000290189">
    <property type="component" value="Unassembled WGS sequence"/>
</dbReference>
<feature type="region of interest" description="Disordered" evidence="2">
    <location>
        <begin position="154"/>
        <end position="214"/>
    </location>
</feature>
<comment type="similarity">
    <text evidence="1">Belongs to the BCP1 family.</text>
</comment>
<accession>A0A3P3Y8F7</accession>
<name>A0A3P3Y8F7_PLABS</name>
<dbReference type="InterPro" id="IPR025602">
    <property type="entry name" value="BCP1_family"/>
</dbReference>
<gene>
    <name evidence="3" type="ORF">PLBR_LOCUS3650</name>
</gene>
<reference evidence="3 4" key="1">
    <citation type="submission" date="2018-03" db="EMBL/GenBank/DDBJ databases">
        <authorList>
            <person name="Fogelqvist J."/>
        </authorList>
    </citation>
    <scope>NUCLEOTIDE SEQUENCE [LARGE SCALE GENOMIC DNA]</scope>
</reference>
<dbReference type="PANTHER" id="PTHR13261">
    <property type="entry name" value="BRCA2 AND CDKN1A INTERACTING PROTEIN"/>
    <property type="match status" value="1"/>
</dbReference>
<keyword evidence="3" id="KW-0496">Mitochondrion</keyword>
<sequence length="421" mass="46606">MIGRGDLTCQLGAPPHTVATPLLVARRYPTLTQVRQVDGRRARNRSILGRHAPKVGRKSPAFRNHQRRDCWGMATQWSIDLLHAHYPLDNGHNGKIDTKLPGYQGPCRAHGNPTKRAHRVMDVRVSHALEAEPRRNDCGPSPIVPADAWRSPWRTFRPQMGGTTRKRMAANPIEYSSSSSSDGDHDDAVGIDDAANDDELDGVTGELDSTAARPTGHDEEMIEAEFDFYDPQDSDFHGVKALLNSFMDGAYASELANTIVEQTVLGTVVKTNGYPVAVVSVVPLPDALAARLRRKWPSHQNVIDDKRTGLLVYARFVNVPFELVPNMFASVAKDISWAVQNAGRQYDFDVLLCPARHAPPQPKKKSKAARSDPDFLFAELDAVSNVAVQRLPMSPTLTMLVFHRARLPSIVQRLHAAFDAR</sequence>
<proteinExistence type="inferred from homology"/>
<dbReference type="AlphaFoldDB" id="A0A3P3Y8F7"/>
<dbReference type="Pfam" id="PF13862">
    <property type="entry name" value="BCCIP"/>
    <property type="match status" value="1"/>
</dbReference>
<evidence type="ECO:0000256" key="2">
    <source>
        <dbReference type="SAM" id="MobiDB-lite"/>
    </source>
</evidence>
<protein>
    <submittedName>
        <fullName evidence="3">Uncharacterized protein</fullName>
    </submittedName>
</protein>